<protein>
    <submittedName>
        <fullName evidence="6">Glycosyltransferase family 2 protein</fullName>
    </submittedName>
</protein>
<dbReference type="PANTHER" id="PTHR43179:SF12">
    <property type="entry name" value="GALACTOFURANOSYLTRANSFERASE GLFT2"/>
    <property type="match status" value="1"/>
</dbReference>
<evidence type="ECO:0000256" key="3">
    <source>
        <dbReference type="ARBA" id="ARBA00022676"/>
    </source>
</evidence>
<dbReference type="CDD" id="cd00761">
    <property type="entry name" value="Glyco_tranf_GTA_type"/>
    <property type="match status" value="1"/>
</dbReference>
<comment type="pathway">
    <text evidence="1">Cell wall biogenesis; cell wall polysaccharide biosynthesis.</text>
</comment>
<dbReference type="AlphaFoldDB" id="A0AA95EY39"/>
<dbReference type="EMBL" id="CP119317">
    <property type="protein sequence ID" value="WEK54934.1"/>
    <property type="molecule type" value="Genomic_DNA"/>
</dbReference>
<keyword evidence="7" id="KW-1185">Reference proteome</keyword>
<dbReference type="PANTHER" id="PTHR43179">
    <property type="entry name" value="RHAMNOSYLTRANSFERASE WBBL"/>
    <property type="match status" value="1"/>
</dbReference>
<evidence type="ECO:0000256" key="2">
    <source>
        <dbReference type="ARBA" id="ARBA00006739"/>
    </source>
</evidence>
<keyword evidence="4" id="KW-0808">Transferase</keyword>
<dbReference type="SUPFAM" id="SSF53448">
    <property type="entry name" value="Nucleotide-diphospho-sugar transferases"/>
    <property type="match status" value="1"/>
</dbReference>
<evidence type="ECO:0000256" key="4">
    <source>
        <dbReference type="ARBA" id="ARBA00022679"/>
    </source>
</evidence>
<reference evidence="6" key="1">
    <citation type="submission" date="2023-03" db="EMBL/GenBank/DDBJ databases">
        <title>Andean soil-derived lignocellulolytic bacterial consortium as a source of novel taxa and putative plastic-active enzymes.</title>
        <authorList>
            <person name="Diaz-Garcia L."/>
            <person name="Chuvochina M."/>
            <person name="Feuerriegel G."/>
            <person name="Bunk B."/>
            <person name="Sproer C."/>
            <person name="Streit W.R."/>
            <person name="Rodriguez L.M."/>
            <person name="Overmann J."/>
            <person name="Jimenez D.J."/>
        </authorList>
    </citation>
    <scope>NUCLEOTIDE SEQUENCE</scope>
    <source>
        <strain evidence="6">MAG 2441</strain>
    </source>
</reference>
<dbReference type="InterPro" id="IPR029044">
    <property type="entry name" value="Nucleotide-diphossugar_trans"/>
</dbReference>
<feature type="domain" description="Glycosyltransferase 2-like" evidence="5">
    <location>
        <begin position="13"/>
        <end position="148"/>
    </location>
</feature>
<comment type="similarity">
    <text evidence="2">Belongs to the glycosyltransferase 2 family.</text>
</comment>
<evidence type="ECO:0000256" key="1">
    <source>
        <dbReference type="ARBA" id="ARBA00004776"/>
    </source>
</evidence>
<evidence type="ECO:0000259" key="5">
    <source>
        <dbReference type="Pfam" id="PF00535"/>
    </source>
</evidence>
<dbReference type="Proteomes" id="UP001178662">
    <property type="component" value="Chromosome"/>
</dbReference>
<sequence length="293" mass="33891">MNTSLDIPLFQFTVCICTRNRPEDLVRALRSIQHSVFQVHEVIVSDDSTDDRTEQVIHADFPEVKYIRGPKMGLSANRNHAIRAVTGTHLLFIDDDVILSFDFFLQIVNMYRRHEANYGNQIIITGLENKNGVIIFPHDQTFLGFQNRPYGTGEPLHTLVINSSVFPLAVFQHMKFDEQLVYGYEEVDLATRAVRGGYPILLTKDAINMHYPSEINRDYYKPHLVTSRLYVTFKRYFFTERKRLKALSFFVIATGHTLLHAIKTEGKQGVIRACKAISNSLKYMRVYLKERRA</sequence>
<proteinExistence type="inferred from homology"/>
<dbReference type="Gene3D" id="3.90.550.10">
    <property type="entry name" value="Spore Coat Polysaccharide Biosynthesis Protein SpsA, Chain A"/>
    <property type="match status" value="1"/>
</dbReference>
<dbReference type="Pfam" id="PF00535">
    <property type="entry name" value="Glycos_transf_2"/>
    <property type="match status" value="1"/>
</dbReference>
<dbReference type="GO" id="GO:0016757">
    <property type="term" value="F:glycosyltransferase activity"/>
    <property type="evidence" value="ECO:0007669"/>
    <property type="project" value="UniProtKB-KW"/>
</dbReference>
<organism evidence="6 7">
    <name type="scientific">Candidatus Cohnella colombiensis</name>
    <dbReference type="NCBI Taxonomy" id="3121368"/>
    <lineage>
        <taxon>Bacteria</taxon>
        <taxon>Bacillati</taxon>
        <taxon>Bacillota</taxon>
        <taxon>Bacilli</taxon>
        <taxon>Bacillales</taxon>
        <taxon>Paenibacillaceae</taxon>
        <taxon>Cohnella</taxon>
    </lineage>
</organism>
<gene>
    <name evidence="6" type="ORF">P0Y55_02290</name>
</gene>
<evidence type="ECO:0000313" key="6">
    <source>
        <dbReference type="EMBL" id="WEK54934.1"/>
    </source>
</evidence>
<accession>A0AA95EY39</accession>
<evidence type="ECO:0000313" key="7">
    <source>
        <dbReference type="Proteomes" id="UP001178662"/>
    </source>
</evidence>
<dbReference type="InterPro" id="IPR001173">
    <property type="entry name" value="Glyco_trans_2-like"/>
</dbReference>
<name>A0AA95EY39_9BACL</name>
<keyword evidence="3" id="KW-0328">Glycosyltransferase</keyword>